<sequence length="170" mass="19015">MEAKLVAQCKTPTLISPHWKPKSPCVVAVLARPAADVSGQTRKTNVYKDSFFDHIAINHMSKCLQEATGLKNSKSGYESLVEAATMASQNFSPTQQPQLVTQALHRAFPNPLFLLIKKVLPPSKFTRTLFAIFTTLFFAWLVGPSEVRESDMDEGRREKNVVHIKKCRSV</sequence>
<dbReference type="OrthoDB" id="416096at2759"/>
<dbReference type="GO" id="GO:0016859">
    <property type="term" value="F:cis-trans isomerase activity"/>
    <property type="evidence" value="ECO:0007669"/>
    <property type="project" value="TreeGrafter"/>
</dbReference>
<proteinExistence type="predicted"/>
<name>A0A0S3SRV7_PHAAN</name>
<gene>
    <name evidence="1" type="primary">Vigan.08G230300</name>
    <name evidence="1" type="ORF">VIGAN_08230300</name>
</gene>
<dbReference type="GO" id="GO:1901601">
    <property type="term" value="P:strigolactone biosynthetic process"/>
    <property type="evidence" value="ECO:0007669"/>
    <property type="project" value="TreeGrafter"/>
</dbReference>
<dbReference type="AlphaFoldDB" id="A0A0S3SRV7"/>
<evidence type="ECO:0000313" key="1">
    <source>
        <dbReference type="EMBL" id="BAT95553.1"/>
    </source>
</evidence>
<dbReference type="Proteomes" id="UP000291084">
    <property type="component" value="Chromosome 8"/>
</dbReference>
<dbReference type="InterPro" id="IPR038938">
    <property type="entry name" value="D27-like"/>
</dbReference>
<organism evidence="1 2">
    <name type="scientific">Vigna angularis var. angularis</name>
    <dbReference type="NCBI Taxonomy" id="157739"/>
    <lineage>
        <taxon>Eukaryota</taxon>
        <taxon>Viridiplantae</taxon>
        <taxon>Streptophyta</taxon>
        <taxon>Embryophyta</taxon>
        <taxon>Tracheophyta</taxon>
        <taxon>Spermatophyta</taxon>
        <taxon>Magnoliopsida</taxon>
        <taxon>eudicotyledons</taxon>
        <taxon>Gunneridae</taxon>
        <taxon>Pentapetalae</taxon>
        <taxon>rosids</taxon>
        <taxon>fabids</taxon>
        <taxon>Fabales</taxon>
        <taxon>Fabaceae</taxon>
        <taxon>Papilionoideae</taxon>
        <taxon>50 kb inversion clade</taxon>
        <taxon>NPAAA clade</taxon>
        <taxon>indigoferoid/millettioid clade</taxon>
        <taxon>Phaseoleae</taxon>
        <taxon>Vigna</taxon>
    </lineage>
</organism>
<dbReference type="PANTHER" id="PTHR33591">
    <property type="entry name" value="BETA-CAROTENE ISOMERASE D27"/>
    <property type="match status" value="1"/>
</dbReference>
<reference evidence="1 2" key="1">
    <citation type="journal article" date="2015" name="Sci. Rep.">
        <title>The power of single molecule real-time sequencing technology in the de novo assembly of a eukaryotic genome.</title>
        <authorList>
            <person name="Sakai H."/>
            <person name="Naito K."/>
            <person name="Ogiso-Tanaka E."/>
            <person name="Takahashi Y."/>
            <person name="Iseki K."/>
            <person name="Muto C."/>
            <person name="Satou K."/>
            <person name="Teruya K."/>
            <person name="Shiroma A."/>
            <person name="Shimoji M."/>
            <person name="Hirano T."/>
            <person name="Itoh T."/>
            <person name="Kaga A."/>
            <person name="Tomooka N."/>
        </authorList>
    </citation>
    <scope>NUCLEOTIDE SEQUENCE [LARGE SCALE GENOMIC DNA]</scope>
    <source>
        <strain evidence="2">cv. Shumari</strain>
    </source>
</reference>
<dbReference type="EMBL" id="AP015041">
    <property type="protein sequence ID" value="BAT95553.1"/>
    <property type="molecule type" value="Genomic_DNA"/>
</dbReference>
<dbReference type="PANTHER" id="PTHR33591:SF1">
    <property type="entry name" value="BETA-CAROTENE ISOMERASE D27, CHLOROPLASTIC"/>
    <property type="match status" value="1"/>
</dbReference>
<keyword evidence="2" id="KW-1185">Reference proteome</keyword>
<accession>A0A0S3SRV7</accession>
<protein>
    <submittedName>
        <fullName evidence="1">Uncharacterized protein</fullName>
    </submittedName>
</protein>
<evidence type="ECO:0000313" key="2">
    <source>
        <dbReference type="Proteomes" id="UP000291084"/>
    </source>
</evidence>
<dbReference type="GO" id="GO:0009536">
    <property type="term" value="C:plastid"/>
    <property type="evidence" value="ECO:0007669"/>
    <property type="project" value="TreeGrafter"/>
</dbReference>